<protein>
    <submittedName>
        <fullName evidence="6">Phage integrase family protein</fullName>
    </submittedName>
</protein>
<dbReference type="Gene3D" id="1.10.443.10">
    <property type="entry name" value="Intergrase catalytic core"/>
    <property type="match status" value="1"/>
</dbReference>
<dbReference type="SUPFAM" id="SSF56349">
    <property type="entry name" value="DNA breaking-rejoining enzymes"/>
    <property type="match status" value="1"/>
</dbReference>
<accession>A0A144JPY5</accession>
<sequence length="400" mass="46599">MCSICVDSFMFENGERYCHVVNKATGEPLYYPNLYITTQVRNRSESISTMKVIAGSISLLYRFFMRKNINIDERIQKKLFLAPHEIEDLIEFTSLNFRDGGDGNFRISNVKKPTKYFRITTVANYLEWLCKILLSHAGQKNTLKEVMAFINHIKRKKPRNNDKYNMEIEKSLDKAQLDSLFSILSPGSNLNPFTEKVQKRNNLIFLLLHCFGLRAGELLNLRIGDIDFSESTIAIRRRANDKTDPRVYQPLVKTCERKLIADANLIYEISDYILNDRRKVQNANKHDFLFITYKEGKTQGQPLSFSSYHKIVSVVRQSSSLLSGLTGHKLRHTWNYEFSKAIDKNQDISDEKEQQIRSYLMGWRPGSETSIIYNRRHIFELSKKTALEQQEQLFKGGFDE</sequence>
<evidence type="ECO:0000313" key="7">
    <source>
        <dbReference type="Proteomes" id="UP000076008"/>
    </source>
</evidence>
<dbReference type="PANTHER" id="PTHR30349">
    <property type="entry name" value="PHAGE INTEGRASE-RELATED"/>
    <property type="match status" value="1"/>
</dbReference>
<evidence type="ECO:0000256" key="1">
    <source>
        <dbReference type="ARBA" id="ARBA00008857"/>
    </source>
</evidence>
<dbReference type="GO" id="GO:0015074">
    <property type="term" value="P:DNA integration"/>
    <property type="evidence" value="ECO:0007669"/>
    <property type="project" value="UniProtKB-KW"/>
</dbReference>
<dbReference type="PROSITE" id="PS51898">
    <property type="entry name" value="TYR_RECOMBINASE"/>
    <property type="match status" value="1"/>
</dbReference>
<dbReference type="GO" id="GO:0006310">
    <property type="term" value="P:DNA recombination"/>
    <property type="evidence" value="ECO:0007669"/>
    <property type="project" value="UniProtKB-KW"/>
</dbReference>
<name>A0A144JPY5_ENTCL</name>
<dbReference type="InterPro" id="IPR013762">
    <property type="entry name" value="Integrase-like_cat_sf"/>
</dbReference>
<feature type="domain" description="Tyr recombinase" evidence="5">
    <location>
        <begin position="167"/>
        <end position="388"/>
    </location>
</feature>
<comment type="similarity">
    <text evidence="1">Belongs to the 'phage' integrase family.</text>
</comment>
<dbReference type="InterPro" id="IPR050090">
    <property type="entry name" value="Tyrosine_recombinase_XerCD"/>
</dbReference>
<evidence type="ECO:0000256" key="4">
    <source>
        <dbReference type="ARBA" id="ARBA00023172"/>
    </source>
</evidence>
<dbReference type="InterPro" id="IPR002104">
    <property type="entry name" value="Integrase_catalytic"/>
</dbReference>
<dbReference type="Proteomes" id="UP000076008">
    <property type="component" value="Unassembled WGS sequence"/>
</dbReference>
<evidence type="ECO:0000256" key="3">
    <source>
        <dbReference type="ARBA" id="ARBA00023125"/>
    </source>
</evidence>
<organism evidence="6 7">
    <name type="scientific">Enterobacter cloacae</name>
    <dbReference type="NCBI Taxonomy" id="550"/>
    <lineage>
        <taxon>Bacteria</taxon>
        <taxon>Pseudomonadati</taxon>
        <taxon>Pseudomonadota</taxon>
        <taxon>Gammaproteobacteria</taxon>
        <taxon>Enterobacterales</taxon>
        <taxon>Enterobacteriaceae</taxon>
        <taxon>Enterobacter</taxon>
        <taxon>Enterobacter cloacae complex</taxon>
    </lineage>
</organism>
<keyword evidence="2" id="KW-0229">DNA integration</keyword>
<dbReference type="PANTHER" id="PTHR30349:SF41">
    <property type="entry name" value="INTEGRASE_RECOMBINASE PROTEIN MJ0367-RELATED"/>
    <property type="match status" value="1"/>
</dbReference>
<keyword evidence="3" id="KW-0238">DNA-binding</keyword>
<dbReference type="EMBL" id="FJXR01000012">
    <property type="protein sequence ID" value="CZV32238.1"/>
    <property type="molecule type" value="Genomic_DNA"/>
</dbReference>
<keyword evidence="4" id="KW-0233">DNA recombination</keyword>
<evidence type="ECO:0000313" key="6">
    <source>
        <dbReference type="EMBL" id="CZV32238.1"/>
    </source>
</evidence>
<dbReference type="AlphaFoldDB" id="A0A144JPY5"/>
<dbReference type="RefSeq" id="WP_042193598.1">
    <property type="nucleotide sequence ID" value="NZ_CP086408.1"/>
</dbReference>
<dbReference type="InterPro" id="IPR011010">
    <property type="entry name" value="DNA_brk_join_enz"/>
</dbReference>
<dbReference type="GO" id="GO:0003677">
    <property type="term" value="F:DNA binding"/>
    <property type="evidence" value="ECO:0007669"/>
    <property type="project" value="UniProtKB-KW"/>
</dbReference>
<evidence type="ECO:0000259" key="5">
    <source>
        <dbReference type="PROSITE" id="PS51898"/>
    </source>
</evidence>
<dbReference type="Pfam" id="PF00589">
    <property type="entry name" value="Phage_integrase"/>
    <property type="match status" value="1"/>
</dbReference>
<reference evidence="6 7" key="1">
    <citation type="submission" date="2016-03" db="EMBL/GenBank/DDBJ databases">
        <authorList>
            <consortium name="Pathogen Informatics"/>
        </authorList>
    </citation>
    <scope>NUCLEOTIDE SEQUENCE [LARGE SCALE GENOMIC DNA]</scope>
    <source>
        <strain evidence="7">e1252</strain>
    </source>
</reference>
<evidence type="ECO:0000256" key="2">
    <source>
        <dbReference type="ARBA" id="ARBA00022908"/>
    </source>
</evidence>
<proteinExistence type="inferred from homology"/>
<gene>
    <name evidence="6" type="ORF">SAMEA2273318_02250</name>
</gene>